<organism evidence="2 3">
    <name type="scientific">Magallana gigas</name>
    <name type="common">Pacific oyster</name>
    <name type="synonym">Crassostrea gigas</name>
    <dbReference type="NCBI Taxonomy" id="29159"/>
    <lineage>
        <taxon>Eukaryota</taxon>
        <taxon>Metazoa</taxon>
        <taxon>Spiralia</taxon>
        <taxon>Lophotrochozoa</taxon>
        <taxon>Mollusca</taxon>
        <taxon>Bivalvia</taxon>
        <taxon>Autobranchia</taxon>
        <taxon>Pteriomorphia</taxon>
        <taxon>Ostreida</taxon>
        <taxon>Ostreoidea</taxon>
        <taxon>Ostreidae</taxon>
        <taxon>Magallana</taxon>
    </lineage>
</organism>
<dbReference type="EnsemblMetazoa" id="G13766.1">
    <property type="protein sequence ID" value="G13766.1:cds"/>
    <property type="gene ID" value="G13766"/>
</dbReference>
<accession>A0A8W8IGC5</accession>
<evidence type="ECO:0000313" key="3">
    <source>
        <dbReference type="Proteomes" id="UP000005408"/>
    </source>
</evidence>
<proteinExistence type="predicted"/>
<dbReference type="Proteomes" id="UP000005408">
    <property type="component" value="Unassembled WGS sequence"/>
</dbReference>
<sequence length="123" mass="13501">MAGVWFRVLPPEPVQNKPFTGNPGPKNMPARNASPLEYFLLFFNLNLIREAVRQTDSHPRAGPPPSGIRGHMGQIDTVRAPNAKTRRCAIRPRPDPCGYGCALTESGLKMGDFRCQGAELTLS</sequence>
<protein>
    <submittedName>
        <fullName evidence="2">Uncharacterized protein</fullName>
    </submittedName>
</protein>
<reference evidence="2" key="1">
    <citation type="submission" date="2022-08" db="UniProtKB">
        <authorList>
            <consortium name="EnsemblMetazoa"/>
        </authorList>
    </citation>
    <scope>IDENTIFICATION</scope>
    <source>
        <strain evidence="2">05x7-T-G4-1.051#20</strain>
    </source>
</reference>
<feature type="region of interest" description="Disordered" evidence="1">
    <location>
        <begin position="54"/>
        <end position="84"/>
    </location>
</feature>
<evidence type="ECO:0000256" key="1">
    <source>
        <dbReference type="SAM" id="MobiDB-lite"/>
    </source>
</evidence>
<keyword evidence="3" id="KW-1185">Reference proteome</keyword>
<evidence type="ECO:0000313" key="2">
    <source>
        <dbReference type="EnsemblMetazoa" id="G13766.1:cds"/>
    </source>
</evidence>
<dbReference type="AlphaFoldDB" id="A0A8W8IGC5"/>
<name>A0A8W8IGC5_MAGGI</name>